<dbReference type="Proteomes" id="UP001176021">
    <property type="component" value="Unassembled WGS sequence"/>
</dbReference>
<feature type="domain" description="B12-binding" evidence="3">
    <location>
        <begin position="88"/>
        <end position="211"/>
    </location>
</feature>
<dbReference type="CDD" id="cd02070">
    <property type="entry name" value="corrinoid_protein_B12-BD"/>
    <property type="match status" value="1"/>
</dbReference>
<dbReference type="InterPro" id="IPR050554">
    <property type="entry name" value="Met_Synthase/Corrinoid"/>
</dbReference>
<dbReference type="SUPFAM" id="SSF47644">
    <property type="entry name" value="Methionine synthase domain"/>
    <property type="match status" value="1"/>
</dbReference>
<dbReference type="RefSeq" id="WP_252473444.1">
    <property type="nucleotide sequence ID" value="NZ_JAMHFY010000037.1"/>
</dbReference>
<dbReference type="Gene3D" id="3.40.50.280">
    <property type="entry name" value="Cobalamin-binding domain"/>
    <property type="match status" value="1"/>
</dbReference>
<feature type="domain" description="B12-binding N-terminal" evidence="4">
    <location>
        <begin position="1"/>
        <end position="88"/>
    </location>
</feature>
<dbReference type="PROSITE" id="PS51337">
    <property type="entry name" value="B12_BINDING_NTER"/>
    <property type="match status" value="1"/>
</dbReference>
<accession>A0ABT8QLH7</accession>
<evidence type="ECO:0000256" key="2">
    <source>
        <dbReference type="ARBA" id="ARBA00023285"/>
    </source>
</evidence>
<evidence type="ECO:0000259" key="4">
    <source>
        <dbReference type="PROSITE" id="PS51337"/>
    </source>
</evidence>
<protein>
    <submittedName>
        <fullName evidence="5">Corrinoid protein</fullName>
    </submittedName>
</protein>
<dbReference type="SMART" id="SM01018">
    <property type="entry name" value="B12-binding_2"/>
    <property type="match status" value="1"/>
</dbReference>
<gene>
    <name evidence="5" type="ORF">M8H41_04460</name>
</gene>
<dbReference type="InterPro" id="IPR006158">
    <property type="entry name" value="Cobalamin-bd"/>
</dbReference>
<evidence type="ECO:0000256" key="1">
    <source>
        <dbReference type="ARBA" id="ARBA00022723"/>
    </source>
</evidence>
<dbReference type="PROSITE" id="PS51332">
    <property type="entry name" value="B12_BINDING"/>
    <property type="match status" value="1"/>
</dbReference>
<dbReference type="SUPFAM" id="SSF52242">
    <property type="entry name" value="Cobalamin (vitamin B12)-binding domain"/>
    <property type="match status" value="1"/>
</dbReference>
<evidence type="ECO:0000259" key="3">
    <source>
        <dbReference type="PROSITE" id="PS51332"/>
    </source>
</evidence>
<dbReference type="Pfam" id="PF02607">
    <property type="entry name" value="B12-binding_2"/>
    <property type="match status" value="1"/>
</dbReference>
<sequence length="211" mass="22346">MANFEELSKAVLSGNDNQVVSITKSLIDSGTDLLEIINQGLIAGMDIVGARFKRGEMFVPEVLMAARSMSAGINLVKPLMSETDIPSIGKVLVGTVKGDLHDIGKNLLAMMMEGAGFTVINLGVDISPEQFLEAAKEHKADMIAMSALLTTTMVAMKDTVELFVEDGLRDKVRIIIGGAPISQEYSDEIGADGFAPDAATACDLAKSLLAK</sequence>
<dbReference type="InterPro" id="IPR036594">
    <property type="entry name" value="Meth_synthase_dom"/>
</dbReference>
<keyword evidence="1" id="KW-0479">Metal-binding</keyword>
<keyword evidence="2" id="KW-0170">Cobalt</keyword>
<dbReference type="Gene3D" id="1.10.1240.10">
    <property type="entry name" value="Methionine synthase domain"/>
    <property type="match status" value="1"/>
</dbReference>
<keyword evidence="6" id="KW-1185">Reference proteome</keyword>
<dbReference type="Pfam" id="PF02310">
    <property type="entry name" value="B12-binding"/>
    <property type="match status" value="1"/>
</dbReference>
<reference evidence="5" key="1">
    <citation type="submission" date="2022-05" db="EMBL/GenBank/DDBJ databases">
        <title>Expanded diversity of anoxic marine methylotrophy in a Black Sea sulfate reducing microorganism.</title>
        <authorList>
            <person name="Fischer P.Q."/>
            <person name="Stams A.J.M."/>
            <person name="Villanueva L."/>
            <person name="Sousa D.Z."/>
        </authorList>
    </citation>
    <scope>NUCLEOTIDE SEQUENCE</scope>
    <source>
        <strain evidence="5">P130</strain>
    </source>
</reference>
<evidence type="ECO:0000313" key="5">
    <source>
        <dbReference type="EMBL" id="MDO0822110.1"/>
    </source>
</evidence>
<dbReference type="PANTHER" id="PTHR45833">
    <property type="entry name" value="METHIONINE SYNTHASE"/>
    <property type="match status" value="1"/>
</dbReference>
<evidence type="ECO:0000313" key="6">
    <source>
        <dbReference type="Proteomes" id="UP001176021"/>
    </source>
</evidence>
<organism evidence="5 6">
    <name type="scientific">Desulfosporosinus nitroreducens</name>
    <dbReference type="NCBI Taxonomy" id="2018668"/>
    <lineage>
        <taxon>Bacteria</taxon>
        <taxon>Bacillati</taxon>
        <taxon>Bacillota</taxon>
        <taxon>Clostridia</taxon>
        <taxon>Eubacteriales</taxon>
        <taxon>Desulfitobacteriaceae</taxon>
        <taxon>Desulfosporosinus</taxon>
    </lineage>
</organism>
<comment type="caution">
    <text evidence="5">The sequence shown here is derived from an EMBL/GenBank/DDBJ whole genome shotgun (WGS) entry which is preliminary data.</text>
</comment>
<name>A0ABT8QLH7_9FIRM</name>
<dbReference type="InterPro" id="IPR003759">
    <property type="entry name" value="Cbl-bd_cap"/>
</dbReference>
<proteinExistence type="predicted"/>
<dbReference type="EMBL" id="JAMJEV010000003">
    <property type="protein sequence ID" value="MDO0822110.1"/>
    <property type="molecule type" value="Genomic_DNA"/>
</dbReference>
<dbReference type="InterPro" id="IPR036724">
    <property type="entry name" value="Cobalamin-bd_sf"/>
</dbReference>
<dbReference type="PANTHER" id="PTHR45833:SF1">
    <property type="entry name" value="METHIONINE SYNTHASE"/>
    <property type="match status" value="1"/>
</dbReference>